<dbReference type="InterPro" id="IPR036249">
    <property type="entry name" value="Thioredoxin-like_sf"/>
</dbReference>
<dbReference type="InterPro" id="IPR004045">
    <property type="entry name" value="Glutathione_S-Trfase_N"/>
</dbReference>
<proteinExistence type="predicted"/>
<protein>
    <submittedName>
        <fullName evidence="3">Glutathione S-transferase N-terminal domain-containing protein</fullName>
    </submittedName>
</protein>
<dbReference type="PROSITE" id="PS50404">
    <property type="entry name" value="GST_NTER"/>
    <property type="match status" value="1"/>
</dbReference>
<reference evidence="3" key="2">
    <citation type="submission" date="2021-04" db="EMBL/GenBank/DDBJ databases">
        <title>Complete Genome and methylome analysis of Thiothrix fructosivorans ATCC 49748.</title>
        <authorList>
            <person name="Fomenkov A."/>
            <person name="Sun L."/>
            <person name="Vincze T."/>
            <person name="Grabovich M.Y."/>
            <person name="Roberts R.J."/>
        </authorList>
    </citation>
    <scope>NUCLEOTIDE SEQUENCE</scope>
    <source>
        <strain evidence="3">ATCC 49748</strain>
    </source>
</reference>
<dbReference type="GO" id="GO:0016740">
    <property type="term" value="F:transferase activity"/>
    <property type="evidence" value="ECO:0007669"/>
    <property type="project" value="UniProtKB-KW"/>
</dbReference>
<dbReference type="Proteomes" id="UP000664466">
    <property type="component" value="Unassembled WGS sequence"/>
</dbReference>
<evidence type="ECO:0000259" key="1">
    <source>
        <dbReference type="PROSITE" id="PS50404"/>
    </source>
</evidence>
<dbReference type="Gene3D" id="3.40.30.10">
    <property type="entry name" value="Glutaredoxin"/>
    <property type="match status" value="1"/>
</dbReference>
<dbReference type="EMBL" id="CP072748">
    <property type="protein sequence ID" value="QTX12172.1"/>
    <property type="molecule type" value="Genomic_DNA"/>
</dbReference>
<evidence type="ECO:0000313" key="2">
    <source>
        <dbReference type="EMBL" id="MBO0612342.1"/>
    </source>
</evidence>
<dbReference type="Pfam" id="PF13417">
    <property type="entry name" value="GST_N_3"/>
    <property type="match status" value="1"/>
</dbReference>
<evidence type="ECO:0000313" key="3">
    <source>
        <dbReference type="EMBL" id="QTX12172.1"/>
    </source>
</evidence>
<dbReference type="SUPFAM" id="SSF52833">
    <property type="entry name" value="Thioredoxin-like"/>
    <property type="match status" value="1"/>
</dbReference>
<keyword evidence="3" id="KW-0808">Transferase</keyword>
<reference evidence="2 4" key="1">
    <citation type="submission" date="2021-03" db="EMBL/GenBank/DDBJ databases">
        <title>Draft genome and methylome analysis of Thiotrix fructosivoruns ATCC 49748.</title>
        <authorList>
            <person name="Fomenkov A."/>
            <person name="Grabovich M.Y."/>
            <person name="Roberts R.J."/>
        </authorList>
    </citation>
    <scope>NUCLEOTIDE SEQUENCE [LARGE SCALE GENOMIC DNA]</scope>
    <source>
        <strain evidence="2 4">ATCC 49748</strain>
    </source>
</reference>
<name>A0A8B0STC4_9GAMM</name>
<feature type="domain" description="GST N-terminal" evidence="1">
    <location>
        <begin position="1"/>
        <end position="63"/>
    </location>
</feature>
<organism evidence="3">
    <name type="scientific">Thiothrix fructosivorans</name>
    <dbReference type="NCBI Taxonomy" id="111770"/>
    <lineage>
        <taxon>Bacteria</taxon>
        <taxon>Pseudomonadati</taxon>
        <taxon>Pseudomonadota</taxon>
        <taxon>Gammaproteobacteria</taxon>
        <taxon>Thiotrichales</taxon>
        <taxon>Thiotrichaceae</taxon>
        <taxon>Thiothrix</taxon>
    </lineage>
</organism>
<dbReference type="EMBL" id="JAFMPM010000006">
    <property type="protein sequence ID" value="MBO0612342.1"/>
    <property type="molecule type" value="Genomic_DNA"/>
</dbReference>
<keyword evidence="4" id="KW-1185">Reference proteome</keyword>
<evidence type="ECO:0000313" key="4">
    <source>
        <dbReference type="Proteomes" id="UP000664466"/>
    </source>
</evidence>
<sequence>MKLFYSNTSPYSRKVRLVILEKGLGEQVETILVDPFEANTALNAANPYEALQTRPSMLATRPA</sequence>
<dbReference type="RefSeq" id="WP_207250035.1">
    <property type="nucleotide sequence ID" value="NZ_JAFMPM010000006.1"/>
</dbReference>
<gene>
    <name evidence="3" type="ORF">J1836_007560</name>
    <name evidence="2" type="ORF">J1836_05265</name>
</gene>
<accession>A0A8B0STC4</accession>
<dbReference type="AlphaFoldDB" id="A0A8B0STC4"/>